<feature type="binding site" evidence="11">
    <location>
        <position position="84"/>
    </location>
    <ligand>
        <name>Zn(2+)</name>
        <dbReference type="ChEBI" id="CHEBI:29105"/>
        <label>1</label>
        <note>catalytic</note>
    </ligand>
</feature>
<dbReference type="InterPro" id="IPR000771">
    <property type="entry name" value="FBA_II"/>
</dbReference>
<dbReference type="Pfam" id="PF01116">
    <property type="entry name" value="F_bP_aldolase"/>
    <property type="match status" value="1"/>
</dbReference>
<feature type="active site" description="Proton donor" evidence="9">
    <location>
        <position position="83"/>
    </location>
</feature>
<dbReference type="PANTHER" id="PTHR30304">
    <property type="entry name" value="D-TAGATOSE-1,6-BISPHOSPHATE ALDOLASE"/>
    <property type="match status" value="1"/>
</dbReference>
<protein>
    <recommendedName>
        <fullName evidence="12">Fructose-1,6-bisphosphate aldolase</fullName>
        <shortName evidence="12">FBP aldolase</shortName>
        <ecNumber evidence="12">4.1.2.13</ecNumber>
    </recommendedName>
</protein>
<sequence>MALVPLRVVLDHAAENNYGVAAFNVNNMEQIQAIMEAAKETDSPVIVQASRGARSYTQDNYLRHLMLAASELYPQIPTVMHQDHGNSPETCASAIDNGFTSVMMDGSLEADGKTPASYDYNVKVTAEVVKLAHARGVSVEGELGCLGSLESGGGEQEDGHGAEGVLSHDQLLTDPDEAKRFVEETGVDALAVAIGTSHGAYKFTKKPTGEVLAMSRIEEIHAKIPNTHLVMHGSSSVPQELQDIINKYGGQMKQTYGVPVEEIQRGIKSGVRKINVDTDCRMAITGAIRKVFAEDPAAFDPRAYLKPAREAMKAVCVARMTSFGQAGNGEKLRKALG</sequence>
<keyword evidence="7 12" id="KW-0324">Glycolysis</keyword>
<evidence type="ECO:0000256" key="4">
    <source>
        <dbReference type="ARBA" id="ARBA00005812"/>
    </source>
</evidence>
<dbReference type="InterPro" id="IPR050246">
    <property type="entry name" value="Class_II_FBP_aldolase"/>
</dbReference>
<dbReference type="NCBIfam" id="TIGR01521">
    <property type="entry name" value="FruBisAldo_II_B"/>
    <property type="match status" value="1"/>
</dbReference>
<comment type="cofactor">
    <cofactor evidence="11">
        <name>Zn(2+)</name>
        <dbReference type="ChEBI" id="CHEBI:29105"/>
    </cofactor>
    <text evidence="11">Binds 2 Zn(2+) ions per subunit. One is catalytic and the other provides a structural contribution.</text>
</comment>
<feature type="binding site" evidence="11">
    <location>
        <position position="105"/>
    </location>
    <ligand>
        <name>Zn(2+)</name>
        <dbReference type="ChEBI" id="CHEBI:29105"/>
        <label>2</label>
    </ligand>
</feature>
<evidence type="ECO:0000256" key="9">
    <source>
        <dbReference type="PIRSR" id="PIRSR001359-1"/>
    </source>
</evidence>
<dbReference type="UniPathway" id="UPA00109">
    <property type="reaction ID" value="UER00183"/>
</dbReference>
<name>A0A5C6E7Y1_9BACT</name>
<keyword evidence="8 12" id="KW-0456">Lyase</keyword>
<evidence type="ECO:0000256" key="12">
    <source>
        <dbReference type="RuleBase" id="RU365019"/>
    </source>
</evidence>
<dbReference type="InterPro" id="IPR006412">
    <property type="entry name" value="Fruct_bisP_Calv"/>
</dbReference>
<dbReference type="Proteomes" id="UP000315471">
    <property type="component" value="Unassembled WGS sequence"/>
</dbReference>
<keyword evidence="14" id="KW-1185">Reference proteome</keyword>
<evidence type="ECO:0000256" key="1">
    <source>
        <dbReference type="ARBA" id="ARBA00000441"/>
    </source>
</evidence>
<organism evidence="13 14">
    <name type="scientific">Novipirellula aureliae</name>
    <dbReference type="NCBI Taxonomy" id="2527966"/>
    <lineage>
        <taxon>Bacteria</taxon>
        <taxon>Pseudomonadati</taxon>
        <taxon>Planctomycetota</taxon>
        <taxon>Planctomycetia</taxon>
        <taxon>Pirellulales</taxon>
        <taxon>Pirellulaceae</taxon>
        <taxon>Novipirellula</taxon>
    </lineage>
</organism>
<evidence type="ECO:0000256" key="6">
    <source>
        <dbReference type="ARBA" id="ARBA00022833"/>
    </source>
</evidence>
<feature type="binding site" evidence="10">
    <location>
        <position position="199"/>
    </location>
    <ligand>
        <name>dihydroxyacetone phosphate</name>
        <dbReference type="ChEBI" id="CHEBI:57642"/>
    </ligand>
</feature>
<evidence type="ECO:0000313" key="14">
    <source>
        <dbReference type="Proteomes" id="UP000315471"/>
    </source>
</evidence>
<dbReference type="InterPro" id="IPR013785">
    <property type="entry name" value="Aldolase_TIM"/>
</dbReference>
<dbReference type="EMBL" id="SJPY01000001">
    <property type="protein sequence ID" value="TWU45763.1"/>
    <property type="molecule type" value="Genomic_DNA"/>
</dbReference>
<evidence type="ECO:0000256" key="10">
    <source>
        <dbReference type="PIRSR" id="PIRSR001359-2"/>
    </source>
</evidence>
<dbReference type="NCBIfam" id="TIGR00167">
    <property type="entry name" value="cbbA"/>
    <property type="match status" value="1"/>
</dbReference>
<gene>
    <name evidence="13" type="primary">fda</name>
    <name evidence="13" type="ORF">Q31b_09390</name>
</gene>
<evidence type="ECO:0000256" key="11">
    <source>
        <dbReference type="PIRSR" id="PIRSR001359-3"/>
    </source>
</evidence>
<feature type="binding site" evidence="11">
    <location>
        <position position="198"/>
    </location>
    <ligand>
        <name>Zn(2+)</name>
        <dbReference type="ChEBI" id="CHEBI:29105"/>
        <label>1</label>
        <note>catalytic</note>
    </ligand>
</feature>
<dbReference type="GO" id="GO:0006096">
    <property type="term" value="P:glycolytic process"/>
    <property type="evidence" value="ECO:0007669"/>
    <property type="project" value="UniProtKB-UniPathway"/>
</dbReference>
<dbReference type="AlphaFoldDB" id="A0A5C6E7Y1"/>
<dbReference type="GO" id="GO:0008270">
    <property type="term" value="F:zinc ion binding"/>
    <property type="evidence" value="ECO:0007669"/>
    <property type="project" value="InterPro"/>
</dbReference>
<reference evidence="13 14" key="1">
    <citation type="submission" date="2019-02" db="EMBL/GenBank/DDBJ databases">
        <title>Deep-cultivation of Planctomycetes and their phenomic and genomic characterization uncovers novel biology.</title>
        <authorList>
            <person name="Wiegand S."/>
            <person name="Jogler M."/>
            <person name="Boedeker C."/>
            <person name="Pinto D."/>
            <person name="Vollmers J."/>
            <person name="Rivas-Marin E."/>
            <person name="Kohn T."/>
            <person name="Peeters S.H."/>
            <person name="Heuer A."/>
            <person name="Rast P."/>
            <person name="Oberbeckmann S."/>
            <person name="Bunk B."/>
            <person name="Jeske O."/>
            <person name="Meyerdierks A."/>
            <person name="Storesund J.E."/>
            <person name="Kallscheuer N."/>
            <person name="Luecker S."/>
            <person name="Lage O.M."/>
            <person name="Pohl T."/>
            <person name="Merkel B.J."/>
            <person name="Hornburger P."/>
            <person name="Mueller R.-W."/>
            <person name="Bruemmer F."/>
            <person name="Labrenz M."/>
            <person name="Spormann A.M."/>
            <person name="Op Den Camp H."/>
            <person name="Overmann J."/>
            <person name="Amann R."/>
            <person name="Jetten M.S.M."/>
            <person name="Mascher T."/>
            <person name="Medema M.H."/>
            <person name="Devos D.P."/>
            <person name="Kaster A.-K."/>
            <person name="Ovreas L."/>
            <person name="Rohde M."/>
            <person name="Galperin M.Y."/>
            <person name="Jogler C."/>
        </authorList>
    </citation>
    <scope>NUCLEOTIDE SEQUENCE [LARGE SCALE GENOMIC DNA]</scope>
    <source>
        <strain evidence="13 14">Q31b</strain>
    </source>
</reference>
<keyword evidence="5 11" id="KW-0479">Metal-binding</keyword>
<evidence type="ECO:0000313" key="13">
    <source>
        <dbReference type="EMBL" id="TWU45763.1"/>
    </source>
</evidence>
<evidence type="ECO:0000256" key="3">
    <source>
        <dbReference type="ARBA" id="ARBA00004714"/>
    </source>
</evidence>
<dbReference type="PROSITE" id="PS00806">
    <property type="entry name" value="ALDOLASE_CLASS_II_2"/>
    <property type="match status" value="1"/>
</dbReference>
<dbReference type="CDD" id="cd00947">
    <property type="entry name" value="TBP_aldolase_IIB"/>
    <property type="match status" value="1"/>
</dbReference>
<comment type="cofactor">
    <cofactor evidence="12">
        <name>Zn(2+)</name>
        <dbReference type="ChEBI" id="CHEBI:29105"/>
    </cofactor>
    <text evidence="12">One is catalytic and the other provides a structural contribution.</text>
</comment>
<evidence type="ECO:0000256" key="5">
    <source>
        <dbReference type="ARBA" id="ARBA00022723"/>
    </source>
</evidence>
<dbReference type="Gene3D" id="3.20.20.70">
    <property type="entry name" value="Aldolase class I"/>
    <property type="match status" value="1"/>
</dbReference>
<dbReference type="EC" id="4.1.2.13" evidence="12"/>
<comment type="caution">
    <text evidence="13">The sequence shown here is derived from an EMBL/GenBank/DDBJ whole genome shotgun (WGS) entry which is preliminary data.</text>
</comment>
<dbReference type="SUPFAM" id="SSF51569">
    <property type="entry name" value="Aldolase"/>
    <property type="match status" value="1"/>
</dbReference>
<dbReference type="PIRSF" id="PIRSF001359">
    <property type="entry name" value="F_bP_aldolase_II"/>
    <property type="match status" value="1"/>
</dbReference>
<dbReference type="PANTHER" id="PTHR30304:SF0">
    <property type="entry name" value="D-TAGATOSE-1,6-BISPHOSPHATE ALDOLASE SUBUNIT GATY-RELATED"/>
    <property type="match status" value="1"/>
</dbReference>
<comment type="function">
    <text evidence="2 12">Catalyzes the aldol condensation of dihydroxyacetone phosphate (DHAP or glycerone-phosphate) with glyceraldehyde 3-phosphate (G3P) to form fructose 1,6-bisphosphate (FBP) in gluconeogenesis and the reverse reaction in glycolysis.</text>
</comment>
<evidence type="ECO:0000256" key="2">
    <source>
        <dbReference type="ARBA" id="ARBA00002181"/>
    </source>
</evidence>
<dbReference type="FunFam" id="3.20.20.70:FF:000111">
    <property type="entry name" value="Fructose-1,6-bisphosphate aldolase"/>
    <property type="match status" value="1"/>
</dbReference>
<dbReference type="OrthoDB" id="9803995at2"/>
<dbReference type="GO" id="GO:0004332">
    <property type="term" value="F:fructose-bisphosphate aldolase activity"/>
    <property type="evidence" value="ECO:0007669"/>
    <property type="project" value="UniProtKB-EC"/>
</dbReference>
<feature type="binding site" evidence="10">
    <location>
        <begin position="233"/>
        <end position="235"/>
    </location>
    <ligand>
        <name>dihydroxyacetone phosphate</name>
        <dbReference type="ChEBI" id="CHEBI:57642"/>
    </ligand>
</feature>
<feature type="binding site" evidence="11">
    <location>
        <position position="142"/>
    </location>
    <ligand>
        <name>Zn(2+)</name>
        <dbReference type="ChEBI" id="CHEBI:29105"/>
        <label>2</label>
    </ligand>
</feature>
<comment type="pathway">
    <text evidence="3 12">Carbohydrate degradation; glycolysis; D-glyceraldehyde 3-phosphate and glycerone phosphate from D-glucose: step 4/4.</text>
</comment>
<feature type="binding site" evidence="11">
    <location>
        <position position="232"/>
    </location>
    <ligand>
        <name>Zn(2+)</name>
        <dbReference type="ChEBI" id="CHEBI:29105"/>
        <label>1</label>
        <note>catalytic</note>
    </ligand>
</feature>
<accession>A0A5C6E7Y1</accession>
<feature type="binding site" evidence="10">
    <location>
        <begin position="275"/>
        <end position="278"/>
    </location>
    <ligand>
        <name>dihydroxyacetone phosphate</name>
        <dbReference type="ChEBI" id="CHEBI:57642"/>
    </ligand>
</feature>
<keyword evidence="6 11" id="KW-0862">Zinc</keyword>
<comment type="similarity">
    <text evidence="4 12">Belongs to the class II fructose-bisphosphate aldolase family.</text>
</comment>
<comment type="catalytic activity">
    <reaction evidence="1 12">
        <text>beta-D-fructose 1,6-bisphosphate = D-glyceraldehyde 3-phosphate + dihydroxyacetone phosphate</text>
        <dbReference type="Rhea" id="RHEA:14729"/>
        <dbReference type="ChEBI" id="CHEBI:32966"/>
        <dbReference type="ChEBI" id="CHEBI:57642"/>
        <dbReference type="ChEBI" id="CHEBI:59776"/>
        <dbReference type="EC" id="4.1.2.13"/>
    </reaction>
</comment>
<dbReference type="RefSeq" id="WP_146598409.1">
    <property type="nucleotide sequence ID" value="NZ_SJPY01000001.1"/>
</dbReference>
<proteinExistence type="inferred from homology"/>
<evidence type="ECO:0000256" key="8">
    <source>
        <dbReference type="ARBA" id="ARBA00023239"/>
    </source>
</evidence>
<evidence type="ECO:0000256" key="7">
    <source>
        <dbReference type="ARBA" id="ARBA00023152"/>
    </source>
</evidence>